<dbReference type="AlphaFoldDB" id="A0A1H0VPL8"/>
<evidence type="ECO:0000313" key="2">
    <source>
        <dbReference type="Proteomes" id="UP000199073"/>
    </source>
</evidence>
<dbReference type="Proteomes" id="UP000199073">
    <property type="component" value="Unassembled WGS sequence"/>
</dbReference>
<dbReference type="OrthoDB" id="5959484at2"/>
<dbReference type="RefSeq" id="WP_143005589.1">
    <property type="nucleotide sequence ID" value="NZ_FNJI01000059.1"/>
</dbReference>
<dbReference type="STRING" id="91360.SAMN05660330_04181"/>
<keyword evidence="2" id="KW-1185">Reference proteome</keyword>
<organism evidence="1 2">
    <name type="scientific">Desulforhopalus singaporensis</name>
    <dbReference type="NCBI Taxonomy" id="91360"/>
    <lineage>
        <taxon>Bacteria</taxon>
        <taxon>Pseudomonadati</taxon>
        <taxon>Thermodesulfobacteriota</taxon>
        <taxon>Desulfobulbia</taxon>
        <taxon>Desulfobulbales</taxon>
        <taxon>Desulfocapsaceae</taxon>
        <taxon>Desulforhopalus</taxon>
    </lineage>
</organism>
<evidence type="ECO:0000313" key="1">
    <source>
        <dbReference type="EMBL" id="SDP80552.1"/>
    </source>
</evidence>
<name>A0A1H0VPL8_9BACT</name>
<evidence type="ECO:0008006" key="3">
    <source>
        <dbReference type="Google" id="ProtNLM"/>
    </source>
</evidence>
<protein>
    <recommendedName>
        <fullName evidence="3">DUF927 domain-containing protein</fullName>
    </recommendedName>
</protein>
<proteinExistence type="predicted"/>
<gene>
    <name evidence="1" type="ORF">SAMN05660330_04181</name>
</gene>
<dbReference type="EMBL" id="FNJI01000059">
    <property type="protein sequence ID" value="SDP80552.1"/>
    <property type="molecule type" value="Genomic_DNA"/>
</dbReference>
<accession>A0A1H0VPL8</accession>
<reference evidence="1 2" key="1">
    <citation type="submission" date="2016-10" db="EMBL/GenBank/DDBJ databases">
        <authorList>
            <person name="de Groot N.N."/>
        </authorList>
    </citation>
    <scope>NUCLEOTIDE SEQUENCE [LARGE SCALE GENOMIC DNA]</scope>
    <source>
        <strain evidence="1 2">DSM 12130</strain>
    </source>
</reference>
<sequence>MNKTRKKYIPSVSGKYPDGTIFELLHDPEKKQTTFCVWKDGSFEITEKYEEYGTLLVPYTPHNNLIKHKIVVFPSKPEEYSSEVHLITEIQEYIHKYVDLSLTFEQIATYYVLLTWVYDSFNELPYLRKCGDFGSGKTRFLTVLGSICYKPIFASGGASSASLFHSLDKFNGTLIIDEADFRFSDEKAEITKILNNGNVKGFPILRCQVKKNGEYSPQGFNVYGPKIIATRGHYQDKALESRFLSENVSIKNLRSDIPVTLPESFEEEARNLRNKLLYYRFKNLNSIKVNEDLIMDYIEPRLNQIFIPLLSVISNSDVRKNIIKLAKQYDDEIKFDRGNEIEAEVLSSIKQLLGEKKKLTVRVIANRFFRLYGDNYVKKITPKWIGYVVRKKLGIKTIKSNGNYIVAPSQGSKITFLFEKYDV</sequence>